<dbReference type="SMART" id="SM00320">
    <property type="entry name" value="WD40"/>
    <property type="match status" value="8"/>
</dbReference>
<dbReference type="Gene3D" id="2.130.10.10">
    <property type="entry name" value="YVTN repeat-like/Quinoprotein amine dehydrogenase"/>
    <property type="match status" value="2"/>
</dbReference>
<dbReference type="Pfam" id="PF11816">
    <property type="entry name" value="DUF3337"/>
    <property type="match status" value="1"/>
</dbReference>
<protein>
    <submittedName>
        <fullName evidence="5">WDR48 family WD repeat protein</fullName>
    </submittedName>
</protein>
<dbReference type="InterPro" id="IPR051246">
    <property type="entry name" value="WDR48"/>
</dbReference>
<dbReference type="InterPro" id="IPR021772">
    <property type="entry name" value="WDR48/Bun107"/>
</dbReference>
<dbReference type="eggNOG" id="KOG0308">
    <property type="taxonomic scope" value="Eukaryota"/>
</dbReference>
<dbReference type="AlphaFoldDB" id="S9Q5N5"/>
<evidence type="ECO:0000256" key="1">
    <source>
        <dbReference type="ARBA" id="ARBA00022574"/>
    </source>
</evidence>
<dbReference type="EMBL" id="KE503206">
    <property type="protein sequence ID" value="EPX74958.1"/>
    <property type="molecule type" value="Genomic_DNA"/>
</dbReference>
<dbReference type="InterPro" id="IPR001680">
    <property type="entry name" value="WD40_rpt"/>
</dbReference>
<feature type="repeat" description="WD" evidence="3">
    <location>
        <begin position="119"/>
        <end position="162"/>
    </location>
</feature>
<keyword evidence="6" id="KW-1185">Reference proteome</keyword>
<dbReference type="CDD" id="cd00200">
    <property type="entry name" value="WD40"/>
    <property type="match status" value="1"/>
</dbReference>
<name>S9Q5N5_SCHOY</name>
<proteinExistence type="predicted"/>
<evidence type="ECO:0000313" key="6">
    <source>
        <dbReference type="Proteomes" id="UP000016088"/>
    </source>
</evidence>
<dbReference type="HOGENOM" id="CLU_002197_0_0_1"/>
<evidence type="ECO:0000313" key="5">
    <source>
        <dbReference type="EMBL" id="EPX74958.1"/>
    </source>
</evidence>
<dbReference type="PANTHER" id="PTHR19862">
    <property type="entry name" value="WD REPEAT-CONTAINING PROTEIN 48"/>
    <property type="match status" value="1"/>
</dbReference>
<dbReference type="GeneID" id="25031414"/>
<evidence type="ECO:0000256" key="4">
    <source>
        <dbReference type="SAM" id="MobiDB-lite"/>
    </source>
</evidence>
<dbReference type="GO" id="GO:0043130">
    <property type="term" value="F:ubiquitin binding"/>
    <property type="evidence" value="ECO:0007669"/>
    <property type="project" value="TreeGrafter"/>
</dbReference>
<dbReference type="SUPFAM" id="SSF50978">
    <property type="entry name" value="WD40 repeat-like"/>
    <property type="match status" value="1"/>
</dbReference>
<sequence length="952" mass="106083">MTSRKRFKVTYVLDSDEDKLGHRLNVNCLALGRCFSNKGSAPVSSALYSGGRDGQLFRWEVGLDYAKKPTPLSSIQAHSSWINDIAVTSNSQGVISCSSDLTVKLWKPHESGPSSLTTIGEHSDYVKRLSLPKDCTSPWVVSGGLDSRVIVWDYNVGQEAMRFEQPPNCSISVGPRSGVYSLAANNNIIANGGIQKDIQLWDCISKKRITDLIGHTDTVRDILISEDGRTILTASSDATIKLWSLRAQKCLFSFLAHSESVWSLYSEHPDLKVFYAGDRSGLITRTDIRDTRNNQSCVSICKQDSPVSDLIARQSFIWSTASNSCIHQWKDKCSLYDSSTPTAKSSTSLLSPLVHTNSRNSVETRSGECPTLYHDDAEDIYHDLQFAETHTSLNVNKNPEYTITGGLGIEKCRLLSDRRRVLTEDSAGKICLWDIITCKKIEDLDTNDNFDEVAQSLDTLETLPRWASVNCLLGILAVTLDENHYMDTEVYADECLQMNSNEIIDKRVNLGVWLLKNLFYPFIDAELRRDAGFRKNVETIRANVQRHSESAQREKNRNSLTMPVALSPLKLRPRPSSMFFPNEPLTPASPQFSPTAFPVDQYSDNQPQSPFHPSSHNPIYTSAETESLMNAPDYFSIPTNKPQAESVIVKTKEIGSPKREGSFMGRLKKFGKSKSSRNLPLGTPKSPTERLPFNKSINLNPSLNSASSQVNSEMKNVSNALNSGSSTSNANPSTTLVHEQKPMRTVGDLIESLHEKYVNMKPEENILTSLKQPFSDFTPQLDFSKQITVIISEESRDAGSSKDIFRSTIGNMENDIDVLEKVMPYWLGKLLLMNDFPSKNSPTVGFSIQPNPNSKLPSIISGTTRLSANAMLRVQKILDYTQGKISQLVPNMNGQLEIRCKDIVLTPKMTLATVKTRIWRSGEDVLFQYNTKSDSDSVDEVVEGTQELDITS</sequence>
<organism evidence="5 6">
    <name type="scientific">Schizosaccharomyces octosporus (strain yFS286)</name>
    <name type="common">Fission yeast</name>
    <name type="synonym">Octosporomyces octosporus</name>
    <dbReference type="NCBI Taxonomy" id="483514"/>
    <lineage>
        <taxon>Eukaryota</taxon>
        <taxon>Fungi</taxon>
        <taxon>Dikarya</taxon>
        <taxon>Ascomycota</taxon>
        <taxon>Taphrinomycotina</taxon>
        <taxon>Schizosaccharomycetes</taxon>
        <taxon>Schizosaccharomycetales</taxon>
        <taxon>Schizosaccharomycetaceae</taxon>
        <taxon>Schizosaccharomyces</taxon>
    </lineage>
</organism>
<dbReference type="RefSeq" id="XP_013016384.1">
    <property type="nucleotide sequence ID" value="XM_013160930.1"/>
</dbReference>
<dbReference type="PROSITE" id="PS50294">
    <property type="entry name" value="WD_REPEATS_REGION"/>
    <property type="match status" value="2"/>
</dbReference>
<accession>S9Q5N5</accession>
<dbReference type="VEuPathDB" id="FungiDB:SOCG_02437"/>
<reference evidence="5 6" key="1">
    <citation type="journal article" date="2011" name="Science">
        <title>Comparative functional genomics of the fission yeasts.</title>
        <authorList>
            <person name="Rhind N."/>
            <person name="Chen Z."/>
            <person name="Yassour M."/>
            <person name="Thompson D.A."/>
            <person name="Haas B.J."/>
            <person name="Habib N."/>
            <person name="Wapinski I."/>
            <person name="Roy S."/>
            <person name="Lin M.F."/>
            <person name="Heiman D.I."/>
            <person name="Young S.K."/>
            <person name="Furuya K."/>
            <person name="Guo Y."/>
            <person name="Pidoux A."/>
            <person name="Chen H.M."/>
            <person name="Robbertse B."/>
            <person name="Goldberg J.M."/>
            <person name="Aoki K."/>
            <person name="Bayne E.H."/>
            <person name="Berlin A.M."/>
            <person name="Desjardins C.A."/>
            <person name="Dobbs E."/>
            <person name="Dukaj L."/>
            <person name="Fan L."/>
            <person name="FitzGerald M.G."/>
            <person name="French C."/>
            <person name="Gujja S."/>
            <person name="Hansen K."/>
            <person name="Keifenheim D."/>
            <person name="Levin J.Z."/>
            <person name="Mosher R.A."/>
            <person name="Mueller C.A."/>
            <person name="Pfiffner J."/>
            <person name="Priest M."/>
            <person name="Russ C."/>
            <person name="Smialowska A."/>
            <person name="Swoboda P."/>
            <person name="Sykes S.M."/>
            <person name="Vaughn M."/>
            <person name="Vengrova S."/>
            <person name="Yoder R."/>
            <person name="Zeng Q."/>
            <person name="Allshire R."/>
            <person name="Baulcombe D."/>
            <person name="Birren B.W."/>
            <person name="Brown W."/>
            <person name="Ekwall K."/>
            <person name="Kellis M."/>
            <person name="Leatherwood J."/>
            <person name="Levin H."/>
            <person name="Margalit H."/>
            <person name="Martienssen R."/>
            <person name="Nieduszynski C.A."/>
            <person name="Spatafora J.W."/>
            <person name="Friedman N."/>
            <person name="Dalgaard J.Z."/>
            <person name="Baumann P."/>
            <person name="Niki H."/>
            <person name="Regev A."/>
            <person name="Nusbaum C."/>
        </authorList>
    </citation>
    <scope>NUCLEOTIDE SEQUENCE [LARGE SCALE GENOMIC DNA]</scope>
    <source>
        <strain evidence="6">yFS286</strain>
    </source>
</reference>
<dbReference type="Proteomes" id="UP000016088">
    <property type="component" value="Unassembled WGS sequence"/>
</dbReference>
<dbReference type="PANTHER" id="PTHR19862:SF14">
    <property type="entry name" value="WD REPEAT-CONTAINING PROTEIN 48"/>
    <property type="match status" value="1"/>
</dbReference>
<evidence type="ECO:0000256" key="2">
    <source>
        <dbReference type="ARBA" id="ARBA00022737"/>
    </source>
</evidence>
<keyword evidence="2" id="KW-0677">Repeat</keyword>
<dbReference type="InterPro" id="IPR015943">
    <property type="entry name" value="WD40/YVTN_repeat-like_dom_sf"/>
</dbReference>
<feature type="repeat" description="WD" evidence="3">
    <location>
        <begin position="212"/>
        <end position="253"/>
    </location>
</feature>
<dbReference type="InterPro" id="IPR036322">
    <property type="entry name" value="WD40_repeat_dom_sf"/>
</dbReference>
<feature type="region of interest" description="Disordered" evidence="4">
    <location>
        <begin position="671"/>
        <end position="694"/>
    </location>
</feature>
<keyword evidence="1 3" id="KW-0853">WD repeat</keyword>
<gene>
    <name evidence="5" type="ORF">SOCG_02437</name>
</gene>
<evidence type="ECO:0000256" key="3">
    <source>
        <dbReference type="PROSITE-ProRule" id="PRU00221"/>
    </source>
</evidence>
<dbReference type="OMA" id="PMWLGDV"/>
<dbReference type="PROSITE" id="PS50082">
    <property type="entry name" value="WD_REPEATS_2"/>
    <property type="match status" value="3"/>
</dbReference>
<feature type="repeat" description="WD" evidence="3">
    <location>
        <begin position="75"/>
        <end position="107"/>
    </location>
</feature>
<dbReference type="OrthoDB" id="2421129at2759"/>
<dbReference type="Pfam" id="PF00400">
    <property type="entry name" value="WD40"/>
    <property type="match status" value="3"/>
</dbReference>
<dbReference type="GO" id="GO:0000724">
    <property type="term" value="P:double-strand break repair via homologous recombination"/>
    <property type="evidence" value="ECO:0007669"/>
    <property type="project" value="TreeGrafter"/>
</dbReference>